<dbReference type="Proteomes" id="UP001237642">
    <property type="component" value="Unassembled WGS sequence"/>
</dbReference>
<name>A0AAD8I337_9APIA</name>
<keyword evidence="2" id="KW-1185">Reference proteome</keyword>
<proteinExistence type="predicted"/>
<evidence type="ECO:0000313" key="1">
    <source>
        <dbReference type="EMBL" id="KAK1378232.1"/>
    </source>
</evidence>
<evidence type="ECO:0000313" key="2">
    <source>
        <dbReference type="Proteomes" id="UP001237642"/>
    </source>
</evidence>
<accession>A0AAD8I337</accession>
<protein>
    <submittedName>
        <fullName evidence="1">Uncharacterized protein</fullName>
    </submittedName>
</protein>
<organism evidence="1 2">
    <name type="scientific">Heracleum sosnowskyi</name>
    <dbReference type="NCBI Taxonomy" id="360622"/>
    <lineage>
        <taxon>Eukaryota</taxon>
        <taxon>Viridiplantae</taxon>
        <taxon>Streptophyta</taxon>
        <taxon>Embryophyta</taxon>
        <taxon>Tracheophyta</taxon>
        <taxon>Spermatophyta</taxon>
        <taxon>Magnoliopsida</taxon>
        <taxon>eudicotyledons</taxon>
        <taxon>Gunneridae</taxon>
        <taxon>Pentapetalae</taxon>
        <taxon>asterids</taxon>
        <taxon>campanulids</taxon>
        <taxon>Apiales</taxon>
        <taxon>Apiaceae</taxon>
        <taxon>Apioideae</taxon>
        <taxon>apioid superclade</taxon>
        <taxon>Tordylieae</taxon>
        <taxon>Tordyliinae</taxon>
        <taxon>Heracleum</taxon>
    </lineage>
</organism>
<gene>
    <name evidence="1" type="ORF">POM88_024976</name>
</gene>
<dbReference type="PANTHER" id="PTHR38925">
    <property type="entry name" value="PROTEIN, PUTATIVE-RELATED"/>
    <property type="match status" value="1"/>
</dbReference>
<comment type="caution">
    <text evidence="1">The sequence shown here is derived from an EMBL/GenBank/DDBJ whole genome shotgun (WGS) entry which is preliminary data.</text>
</comment>
<dbReference type="EMBL" id="JAUIZM010000006">
    <property type="protein sequence ID" value="KAK1378232.1"/>
    <property type="molecule type" value="Genomic_DNA"/>
</dbReference>
<reference evidence="1" key="2">
    <citation type="submission" date="2023-05" db="EMBL/GenBank/DDBJ databases">
        <authorList>
            <person name="Schelkunov M.I."/>
        </authorList>
    </citation>
    <scope>NUCLEOTIDE SEQUENCE</scope>
    <source>
        <strain evidence="1">Hsosn_3</strain>
        <tissue evidence="1">Leaf</tissue>
    </source>
</reference>
<dbReference type="AlphaFoldDB" id="A0AAD8I337"/>
<sequence length="114" mass="13100">MGLHLMALVKLKFLASTSHTISFTPYVSCLICPFVLKIFLNSRTLSQVYEDVSHASRLLLFQFSQAFNVRQEDLGDRSRWERALRSVYERISGSLRSPSLNEARSMHDFAMITL</sequence>
<dbReference type="PANTHER" id="PTHR38925:SF1">
    <property type="entry name" value="PROTEIN, PUTATIVE-RELATED"/>
    <property type="match status" value="1"/>
</dbReference>
<reference evidence="1" key="1">
    <citation type="submission" date="2023-02" db="EMBL/GenBank/DDBJ databases">
        <title>Genome of toxic invasive species Heracleum sosnowskyi carries increased number of genes despite the absence of recent whole-genome duplications.</title>
        <authorList>
            <person name="Schelkunov M."/>
            <person name="Shtratnikova V."/>
            <person name="Makarenko M."/>
            <person name="Klepikova A."/>
            <person name="Omelchenko D."/>
            <person name="Novikova G."/>
            <person name="Obukhova E."/>
            <person name="Bogdanov V."/>
            <person name="Penin A."/>
            <person name="Logacheva M."/>
        </authorList>
    </citation>
    <scope>NUCLEOTIDE SEQUENCE</scope>
    <source>
        <strain evidence="1">Hsosn_3</strain>
        <tissue evidence="1">Leaf</tissue>
    </source>
</reference>